<gene>
    <name evidence="2" type="ORF">ACFQ3L_08845</name>
</gene>
<dbReference type="Pfam" id="PF00583">
    <property type="entry name" value="Acetyltransf_1"/>
    <property type="match status" value="1"/>
</dbReference>
<organism evidence="2 3">
    <name type="scientific">Lacticaseibacillus jixianensis</name>
    <dbReference type="NCBI Taxonomy" id="2486012"/>
    <lineage>
        <taxon>Bacteria</taxon>
        <taxon>Bacillati</taxon>
        <taxon>Bacillota</taxon>
        <taxon>Bacilli</taxon>
        <taxon>Lactobacillales</taxon>
        <taxon>Lactobacillaceae</taxon>
        <taxon>Lacticaseibacillus</taxon>
    </lineage>
</organism>
<feature type="domain" description="N-acetyltransferase" evidence="1">
    <location>
        <begin position="2"/>
        <end position="152"/>
    </location>
</feature>
<dbReference type="SUPFAM" id="SSF55729">
    <property type="entry name" value="Acyl-CoA N-acyltransferases (Nat)"/>
    <property type="match status" value="1"/>
</dbReference>
<dbReference type="PROSITE" id="PS51186">
    <property type="entry name" value="GNAT"/>
    <property type="match status" value="1"/>
</dbReference>
<dbReference type="Proteomes" id="UP001597249">
    <property type="component" value="Unassembled WGS sequence"/>
</dbReference>
<accession>A0ABW4BA69</accession>
<reference evidence="3" key="1">
    <citation type="journal article" date="2019" name="Int. J. Syst. Evol. Microbiol.">
        <title>The Global Catalogue of Microorganisms (GCM) 10K type strain sequencing project: providing services to taxonomists for standard genome sequencing and annotation.</title>
        <authorList>
            <consortium name="The Broad Institute Genomics Platform"/>
            <consortium name="The Broad Institute Genome Sequencing Center for Infectious Disease"/>
            <person name="Wu L."/>
            <person name="Ma J."/>
        </authorList>
    </citation>
    <scope>NUCLEOTIDE SEQUENCE [LARGE SCALE GENOMIC DNA]</scope>
    <source>
        <strain evidence="3">CCM 8911</strain>
    </source>
</reference>
<dbReference type="EMBL" id="JBHTMO010000027">
    <property type="protein sequence ID" value="MFD1393669.1"/>
    <property type="molecule type" value="Genomic_DNA"/>
</dbReference>
<comment type="caution">
    <text evidence="2">The sequence shown here is derived from an EMBL/GenBank/DDBJ whole genome shotgun (WGS) entry which is preliminary data.</text>
</comment>
<dbReference type="EC" id="2.3.-.-" evidence="2"/>
<name>A0ABW4BA69_9LACO</name>
<proteinExistence type="predicted"/>
<sequence>MTEIRYMNRPEAKAYLEWTYAAPYEFYNIPAAEHAAEMDEIFAEDGDDYYSALDGDALIGMYEYSFPEGVMEIGLGLAPEYTGAGRGRGFVQDGIAFGRQRYHYAGPITLEVAAFNARARHLYEALGFKEMGTREADAYGTPVTFVKMQLDQ</sequence>
<keyword evidence="3" id="KW-1185">Reference proteome</keyword>
<dbReference type="InterPro" id="IPR000182">
    <property type="entry name" value="GNAT_dom"/>
</dbReference>
<protein>
    <submittedName>
        <fullName evidence="2">GNAT family N-acetyltransferase</fullName>
        <ecNumber evidence="2">2.3.-.-</ecNumber>
    </submittedName>
</protein>
<evidence type="ECO:0000313" key="2">
    <source>
        <dbReference type="EMBL" id="MFD1393669.1"/>
    </source>
</evidence>
<keyword evidence="2" id="KW-0012">Acyltransferase</keyword>
<keyword evidence="2" id="KW-0808">Transferase</keyword>
<dbReference type="InterPro" id="IPR016181">
    <property type="entry name" value="Acyl_CoA_acyltransferase"/>
</dbReference>
<evidence type="ECO:0000313" key="3">
    <source>
        <dbReference type="Proteomes" id="UP001597249"/>
    </source>
</evidence>
<dbReference type="RefSeq" id="WP_125586941.1">
    <property type="nucleotide sequence ID" value="NZ_JBHTMO010000027.1"/>
</dbReference>
<dbReference type="GO" id="GO:0016746">
    <property type="term" value="F:acyltransferase activity"/>
    <property type="evidence" value="ECO:0007669"/>
    <property type="project" value="UniProtKB-KW"/>
</dbReference>
<dbReference type="Gene3D" id="3.40.630.30">
    <property type="match status" value="1"/>
</dbReference>
<evidence type="ECO:0000259" key="1">
    <source>
        <dbReference type="PROSITE" id="PS51186"/>
    </source>
</evidence>